<sequence>MALSRRKTRPYLLQALYSRSLIGPEFSEKSFLANFFDIEASSVLDMAYFDAMFAGIIEREWELLAITHRYAPKFDLTTMPISNLLPIMIAAYEMLYLTIDTIPEKVSINEAIELAKTFSDDNARTMVNGVLNALKNEKTTILEVIKKDAMPPHFFIS</sequence>
<dbReference type="InterPro" id="IPR035926">
    <property type="entry name" value="NusB-like_sf"/>
</dbReference>
<comment type="similarity">
    <text evidence="1">Belongs to the NusB family.</text>
</comment>
<keyword evidence="5" id="KW-0804">Transcription</keyword>
<dbReference type="Pfam" id="PF01029">
    <property type="entry name" value="NusB"/>
    <property type="match status" value="1"/>
</dbReference>
<dbReference type="InterPro" id="IPR011605">
    <property type="entry name" value="NusB_fam"/>
</dbReference>
<dbReference type="AlphaFoldDB" id="K1YAN8"/>
<gene>
    <name evidence="7" type="ORF">ACD_78C00391G0003</name>
</gene>
<evidence type="ECO:0000256" key="4">
    <source>
        <dbReference type="ARBA" id="ARBA00023015"/>
    </source>
</evidence>
<dbReference type="Gene3D" id="1.10.940.10">
    <property type="entry name" value="NusB-like"/>
    <property type="match status" value="1"/>
</dbReference>
<comment type="caution">
    <text evidence="7">The sequence shown here is derived from an EMBL/GenBank/DDBJ whole genome shotgun (WGS) entry which is preliminary data.</text>
</comment>
<evidence type="ECO:0000256" key="3">
    <source>
        <dbReference type="ARBA" id="ARBA00022884"/>
    </source>
</evidence>
<proteinExistence type="inferred from homology"/>
<evidence type="ECO:0000313" key="7">
    <source>
        <dbReference type="EMBL" id="EKD29473.1"/>
    </source>
</evidence>
<evidence type="ECO:0000256" key="2">
    <source>
        <dbReference type="ARBA" id="ARBA00022814"/>
    </source>
</evidence>
<evidence type="ECO:0000256" key="1">
    <source>
        <dbReference type="ARBA" id="ARBA00005952"/>
    </source>
</evidence>
<dbReference type="PANTHER" id="PTHR11078">
    <property type="entry name" value="N UTILIZATION SUBSTANCE PROTEIN B-RELATED"/>
    <property type="match status" value="1"/>
</dbReference>
<evidence type="ECO:0000259" key="6">
    <source>
        <dbReference type="Pfam" id="PF01029"/>
    </source>
</evidence>
<name>K1YAN8_9BACT</name>
<organism evidence="7">
    <name type="scientific">uncultured bacterium</name>
    <name type="common">gcode 4</name>
    <dbReference type="NCBI Taxonomy" id="1234023"/>
    <lineage>
        <taxon>Bacteria</taxon>
        <taxon>environmental samples</taxon>
    </lineage>
</organism>
<dbReference type="GO" id="GO:0006353">
    <property type="term" value="P:DNA-templated transcription termination"/>
    <property type="evidence" value="ECO:0007669"/>
    <property type="project" value="InterPro"/>
</dbReference>
<evidence type="ECO:0000256" key="5">
    <source>
        <dbReference type="ARBA" id="ARBA00023163"/>
    </source>
</evidence>
<dbReference type="SUPFAM" id="SSF48013">
    <property type="entry name" value="NusB-like"/>
    <property type="match status" value="1"/>
</dbReference>
<dbReference type="EMBL" id="AMFJ01034391">
    <property type="protein sequence ID" value="EKD29473.1"/>
    <property type="molecule type" value="Genomic_DNA"/>
</dbReference>
<protein>
    <recommendedName>
        <fullName evidence="6">NusB/RsmB/TIM44 domain-containing protein</fullName>
    </recommendedName>
</protein>
<dbReference type="GO" id="GO:0031564">
    <property type="term" value="P:transcription antitermination"/>
    <property type="evidence" value="ECO:0007669"/>
    <property type="project" value="UniProtKB-KW"/>
</dbReference>
<reference evidence="7" key="1">
    <citation type="journal article" date="2012" name="Science">
        <title>Fermentation, hydrogen, and sulfur metabolism in multiple uncultivated bacterial phyla.</title>
        <authorList>
            <person name="Wrighton K.C."/>
            <person name="Thomas B.C."/>
            <person name="Sharon I."/>
            <person name="Miller C.S."/>
            <person name="Castelle C.J."/>
            <person name="VerBerkmoes N.C."/>
            <person name="Wilkins M.J."/>
            <person name="Hettich R.L."/>
            <person name="Lipton M.S."/>
            <person name="Williams K.H."/>
            <person name="Long P.E."/>
            <person name="Banfield J.F."/>
        </authorList>
    </citation>
    <scope>NUCLEOTIDE SEQUENCE [LARGE SCALE GENOMIC DNA]</scope>
</reference>
<keyword evidence="3" id="KW-0694">RNA-binding</keyword>
<dbReference type="GO" id="GO:0005829">
    <property type="term" value="C:cytosol"/>
    <property type="evidence" value="ECO:0007669"/>
    <property type="project" value="TreeGrafter"/>
</dbReference>
<keyword evidence="4" id="KW-0805">Transcription regulation</keyword>
<dbReference type="GO" id="GO:0003723">
    <property type="term" value="F:RNA binding"/>
    <property type="evidence" value="ECO:0007669"/>
    <property type="project" value="UniProtKB-KW"/>
</dbReference>
<dbReference type="PANTHER" id="PTHR11078:SF3">
    <property type="entry name" value="ANTITERMINATION NUSB DOMAIN-CONTAINING PROTEIN"/>
    <property type="match status" value="1"/>
</dbReference>
<dbReference type="InterPro" id="IPR006027">
    <property type="entry name" value="NusB_RsmB_TIM44"/>
</dbReference>
<keyword evidence="2" id="KW-0889">Transcription antitermination</keyword>
<feature type="domain" description="NusB/RsmB/TIM44" evidence="6">
    <location>
        <begin position="6"/>
        <end position="134"/>
    </location>
</feature>
<accession>K1YAN8</accession>